<dbReference type="CDD" id="cd03017">
    <property type="entry name" value="PRX_BCP"/>
    <property type="match status" value="1"/>
</dbReference>
<dbReference type="InterPro" id="IPR013740">
    <property type="entry name" value="Redoxin"/>
</dbReference>
<dbReference type="Proteomes" id="UP001499967">
    <property type="component" value="Unassembled WGS sequence"/>
</dbReference>
<keyword evidence="1" id="KW-0575">Peroxidase</keyword>
<organism evidence="7 8">
    <name type="scientific">Pseudonocardia zijingensis</name>
    <dbReference type="NCBI Taxonomy" id="153376"/>
    <lineage>
        <taxon>Bacteria</taxon>
        <taxon>Bacillati</taxon>
        <taxon>Actinomycetota</taxon>
        <taxon>Actinomycetes</taxon>
        <taxon>Pseudonocardiales</taxon>
        <taxon>Pseudonocardiaceae</taxon>
        <taxon>Pseudonocardia</taxon>
    </lineage>
</organism>
<keyword evidence="8" id="KW-1185">Reference proteome</keyword>
<evidence type="ECO:0000313" key="8">
    <source>
        <dbReference type="Proteomes" id="UP001499967"/>
    </source>
</evidence>
<dbReference type="InterPro" id="IPR050924">
    <property type="entry name" value="Peroxiredoxin_BCP/PrxQ"/>
</dbReference>
<gene>
    <name evidence="7" type="ORF">GCM10009559_25210</name>
</gene>
<dbReference type="InterPro" id="IPR013766">
    <property type="entry name" value="Thioredoxin_domain"/>
</dbReference>
<reference evidence="8" key="1">
    <citation type="journal article" date="2019" name="Int. J. Syst. Evol. Microbiol.">
        <title>The Global Catalogue of Microorganisms (GCM) 10K type strain sequencing project: providing services to taxonomists for standard genome sequencing and annotation.</title>
        <authorList>
            <consortium name="The Broad Institute Genomics Platform"/>
            <consortium name="The Broad Institute Genome Sequencing Center for Infectious Disease"/>
            <person name="Wu L."/>
            <person name="Ma J."/>
        </authorList>
    </citation>
    <scope>NUCLEOTIDE SEQUENCE [LARGE SCALE GENOMIC DNA]</scope>
    <source>
        <strain evidence="8">JCM 11117</strain>
    </source>
</reference>
<evidence type="ECO:0000313" key="7">
    <source>
        <dbReference type="EMBL" id="GAA0934557.1"/>
    </source>
</evidence>
<evidence type="ECO:0000256" key="2">
    <source>
        <dbReference type="ARBA" id="ARBA00022862"/>
    </source>
</evidence>
<keyword evidence="2" id="KW-0049">Antioxidant</keyword>
<evidence type="ECO:0000256" key="3">
    <source>
        <dbReference type="ARBA" id="ARBA00023002"/>
    </source>
</evidence>
<dbReference type="SUPFAM" id="SSF52833">
    <property type="entry name" value="Thioredoxin-like"/>
    <property type="match status" value="1"/>
</dbReference>
<keyword evidence="5" id="KW-0676">Redox-active center</keyword>
<dbReference type="RefSeq" id="WP_343941516.1">
    <property type="nucleotide sequence ID" value="NZ_BAAAHP010000072.1"/>
</dbReference>
<evidence type="ECO:0000256" key="5">
    <source>
        <dbReference type="ARBA" id="ARBA00023284"/>
    </source>
</evidence>
<dbReference type="PANTHER" id="PTHR42801">
    <property type="entry name" value="THIOREDOXIN-DEPENDENT PEROXIDE REDUCTASE"/>
    <property type="match status" value="1"/>
</dbReference>
<protein>
    <recommendedName>
        <fullName evidence="6">Thioredoxin domain-containing protein</fullName>
    </recommendedName>
</protein>
<accession>A0ABP4AC73</accession>
<proteinExistence type="predicted"/>
<dbReference type="Gene3D" id="3.40.30.10">
    <property type="entry name" value="Glutaredoxin"/>
    <property type="match status" value="1"/>
</dbReference>
<keyword evidence="3" id="KW-0560">Oxidoreductase</keyword>
<name>A0ABP4AC73_9PSEU</name>
<dbReference type="InterPro" id="IPR036249">
    <property type="entry name" value="Thioredoxin-like_sf"/>
</dbReference>
<feature type="domain" description="Thioredoxin" evidence="6">
    <location>
        <begin position="14"/>
        <end position="177"/>
    </location>
</feature>
<keyword evidence="4" id="KW-1015">Disulfide bond</keyword>
<evidence type="ECO:0000256" key="1">
    <source>
        <dbReference type="ARBA" id="ARBA00022559"/>
    </source>
</evidence>
<sequence length="189" mass="19808">MSLPVPVDDGAADHLPGLSVPHLLLPSTSGGSVALDGLGPGRTVLYVYPRTAGPDGVVPDGWDDIPGARGCTPEACGFRDHHEELLAAGATGVFGISAQDTAEQWEVVERLGLPFALLADPGLGLAAAMRLPTFDVAGATLYRRLTLVVRDGVVEHVFYPVFPPGEHAQEVLAWLRATPRITEPSRGCG</sequence>
<dbReference type="EMBL" id="BAAAHP010000072">
    <property type="protein sequence ID" value="GAA0934557.1"/>
    <property type="molecule type" value="Genomic_DNA"/>
</dbReference>
<evidence type="ECO:0000259" key="6">
    <source>
        <dbReference type="PROSITE" id="PS51352"/>
    </source>
</evidence>
<comment type="caution">
    <text evidence="7">The sequence shown here is derived from an EMBL/GenBank/DDBJ whole genome shotgun (WGS) entry which is preliminary data.</text>
</comment>
<dbReference type="PANTHER" id="PTHR42801:SF21">
    <property type="entry name" value="BCPB PROTEIN"/>
    <property type="match status" value="1"/>
</dbReference>
<dbReference type="PROSITE" id="PS51352">
    <property type="entry name" value="THIOREDOXIN_2"/>
    <property type="match status" value="1"/>
</dbReference>
<evidence type="ECO:0000256" key="4">
    <source>
        <dbReference type="ARBA" id="ARBA00023157"/>
    </source>
</evidence>
<dbReference type="Pfam" id="PF08534">
    <property type="entry name" value="Redoxin"/>
    <property type="match status" value="1"/>
</dbReference>